<dbReference type="Pfam" id="PF06276">
    <property type="entry name" value="FhuF"/>
    <property type="match status" value="1"/>
</dbReference>
<dbReference type="RefSeq" id="WP_163249781.1">
    <property type="nucleotide sequence ID" value="NZ_JAAIUV010000001.1"/>
</dbReference>
<dbReference type="InterPro" id="IPR022770">
    <property type="entry name" value="IucA/IucC-like_C"/>
</dbReference>
<evidence type="ECO:0000259" key="1">
    <source>
        <dbReference type="Pfam" id="PF06276"/>
    </source>
</evidence>
<proteinExistence type="predicted"/>
<dbReference type="GO" id="GO:0003824">
    <property type="term" value="F:catalytic activity"/>
    <property type="evidence" value="ECO:0007669"/>
    <property type="project" value="UniProtKB-ARBA"/>
</dbReference>
<sequence length="267" mass="31025">MAKQLTEKEMLLLQKYRFNPQLEQSYPIANLLDEVLLKKFMGNLAKVIGAPSDKVAASIFVKRYAFVAVIALYAMSVWNKKLNVSLDTLWMETTKQGNNWLPSIRFKDLTVEEWKATTMSRTDWRKKVLKDLFANNIYPILSMLEKTFRISKLILWENIAVYLFWLYETELKSRSNEQVLDDFRYLIFEAEGALFGDCHENPLKKYYSEKVYMANGEKVRLRKTCCFTYQLSGSTKRCKTCPCTYLGKDGRCINGKENICGAVRGLT</sequence>
<dbReference type="AlphaFoldDB" id="A0A6B3TK45"/>
<reference evidence="2" key="1">
    <citation type="submission" date="2020-02" db="EMBL/GenBank/DDBJ databases">
        <title>Bacillus sedimentmangrovi sp. nov., isolated from sediment of the mangrove ecosystem.</title>
        <authorList>
            <person name="Liu G."/>
        </authorList>
    </citation>
    <scope>NUCLEOTIDE SEQUENCE [LARGE SCALE GENOMIC DNA]</scope>
    <source>
        <strain evidence="2">SgZ-7</strain>
    </source>
</reference>
<dbReference type="Proteomes" id="UP000481621">
    <property type="component" value="Unassembled WGS sequence"/>
</dbReference>
<evidence type="ECO:0000313" key="3">
    <source>
        <dbReference type="Proteomes" id="UP000481621"/>
    </source>
</evidence>
<protein>
    <submittedName>
        <fullName evidence="2">Siderophore-iron reductase FhuF</fullName>
    </submittedName>
</protein>
<accession>A0A6B3TK45</accession>
<comment type="caution">
    <text evidence="2">The sequence shown here is derived from an EMBL/GenBank/DDBJ whole genome shotgun (WGS) entry which is preliminary data.</text>
</comment>
<dbReference type="EMBL" id="JAAIUV010000001">
    <property type="protein sequence ID" value="NEX77305.1"/>
    <property type="molecule type" value="Genomic_DNA"/>
</dbReference>
<dbReference type="NCBIfam" id="TIGR03951">
    <property type="entry name" value="Fe_III_red_FhuF"/>
    <property type="match status" value="1"/>
</dbReference>
<name>A0A6B3TK45_9BACI</name>
<keyword evidence="3" id="KW-1185">Reference proteome</keyword>
<feature type="domain" description="Aerobactin siderophore biosynthesis IucA/IucC-like C-terminal" evidence="1">
    <location>
        <begin position="61"/>
        <end position="205"/>
    </location>
</feature>
<dbReference type="InterPro" id="IPR008090">
    <property type="entry name" value="Fe_iron_reduct"/>
</dbReference>
<organism evidence="2 3">
    <name type="scientific">Neobacillus thermocopriae</name>
    <dbReference type="NCBI Taxonomy" id="1215031"/>
    <lineage>
        <taxon>Bacteria</taxon>
        <taxon>Bacillati</taxon>
        <taxon>Bacillota</taxon>
        <taxon>Bacilli</taxon>
        <taxon>Bacillales</taxon>
        <taxon>Bacillaceae</taxon>
        <taxon>Neobacillus</taxon>
    </lineage>
</organism>
<gene>
    <name evidence="2" type="primary">fhuF</name>
    <name evidence="2" type="ORF">G4Z05_00105</name>
</gene>
<evidence type="ECO:0000313" key="2">
    <source>
        <dbReference type="EMBL" id="NEX77305.1"/>
    </source>
</evidence>